<evidence type="ECO:0008006" key="3">
    <source>
        <dbReference type="Google" id="ProtNLM"/>
    </source>
</evidence>
<keyword evidence="2" id="KW-1185">Reference proteome</keyword>
<evidence type="ECO:0000313" key="1">
    <source>
        <dbReference type="EMBL" id="MEX5721687.1"/>
    </source>
</evidence>
<accession>A0ABV3XM73</accession>
<comment type="caution">
    <text evidence="1">The sequence shown here is derived from an EMBL/GenBank/DDBJ whole genome shotgun (WGS) entry which is preliminary data.</text>
</comment>
<protein>
    <recommendedName>
        <fullName evidence="3">STAS domain-containing protein</fullName>
    </recommendedName>
</protein>
<dbReference type="EMBL" id="JBFNXQ010000154">
    <property type="protein sequence ID" value="MEX5721687.1"/>
    <property type="molecule type" value="Genomic_DNA"/>
</dbReference>
<evidence type="ECO:0000313" key="2">
    <source>
        <dbReference type="Proteomes" id="UP001560045"/>
    </source>
</evidence>
<dbReference type="Proteomes" id="UP001560045">
    <property type="component" value="Unassembled WGS sequence"/>
</dbReference>
<name>A0ABV3XM73_9ACTN</name>
<sequence>MTSPTDGLRAARGVVRLLNTSGGGALCLAGAVDGAAVDSFHRRYGREPARVEVIDARSVTSLSPRVVELLVEHLAAGHRAGRPVLLRRSAPVAQALAAALPGPC</sequence>
<reference evidence="1 2" key="1">
    <citation type="submission" date="2024-06" db="EMBL/GenBank/DDBJ databases">
        <title>Draft genome sequence of Geodermatophilus badlandi, a novel member of the Geodermatophilaceae isolated from badland sedimentary rocks in the Red desert, Wyoming, USA.</title>
        <authorList>
            <person name="Ben Tekaya S."/>
            <person name="Nouioui I."/>
            <person name="Flores G.M."/>
            <person name="Shaal M.N."/>
            <person name="Bredoire F."/>
            <person name="Basile F."/>
            <person name="Van Diepen L."/>
            <person name="Ward N.L."/>
        </authorList>
    </citation>
    <scope>NUCLEOTIDE SEQUENCE [LARGE SCALE GENOMIC DNA]</scope>
    <source>
        <strain evidence="1 2">WL48A</strain>
    </source>
</reference>
<proteinExistence type="predicted"/>
<gene>
    <name evidence="1" type="ORF">ABQ292_25385</name>
</gene>
<organism evidence="1 2">
    <name type="scientific">Geodermatophilus maliterrae</name>
    <dbReference type="NCBI Taxonomy" id="3162531"/>
    <lineage>
        <taxon>Bacteria</taxon>
        <taxon>Bacillati</taxon>
        <taxon>Actinomycetota</taxon>
        <taxon>Actinomycetes</taxon>
        <taxon>Geodermatophilales</taxon>
        <taxon>Geodermatophilaceae</taxon>
        <taxon>Geodermatophilus</taxon>
    </lineage>
</organism>
<dbReference type="RefSeq" id="WP_369210481.1">
    <property type="nucleotide sequence ID" value="NZ_JBFNXQ010000154.1"/>
</dbReference>